<dbReference type="SUPFAM" id="SSF53850">
    <property type="entry name" value="Periplasmic binding protein-like II"/>
    <property type="match status" value="1"/>
</dbReference>
<evidence type="ECO:0000313" key="7">
    <source>
        <dbReference type="Proteomes" id="UP000078599"/>
    </source>
</evidence>
<dbReference type="InterPro" id="IPR036388">
    <property type="entry name" value="WH-like_DNA-bd_sf"/>
</dbReference>
<evidence type="ECO:0000256" key="4">
    <source>
        <dbReference type="ARBA" id="ARBA00023163"/>
    </source>
</evidence>
<organism evidence="6 7">
    <name type="scientific">Thiomonas arsenitoxydans (strain DSM 22701 / CIP 110005 / 3As)</name>
    <dbReference type="NCBI Taxonomy" id="426114"/>
    <lineage>
        <taxon>Bacteria</taxon>
        <taxon>Pseudomonadati</taxon>
        <taxon>Pseudomonadota</taxon>
        <taxon>Betaproteobacteria</taxon>
        <taxon>Burkholderiales</taxon>
        <taxon>Thiomonas</taxon>
    </lineage>
</organism>
<keyword evidence="4" id="KW-0804">Transcription</keyword>
<keyword evidence="2" id="KW-0805">Transcription regulation</keyword>
<protein>
    <submittedName>
        <fullName evidence="6">Transcriptional regulator (LysR family)</fullName>
    </submittedName>
</protein>
<sequence>MAALYAKRIMELRQLRYFVSIAEQGSFSRAAERLHISQPPLSTQIKALEDEVGARLLERSNRGVTLTAAGAAFFEDIRSVLAQLEHAVERVRQAERGDAGTLSIGFVSIADFGILPPTLKSFRARYPRVDVQLHELTTDAQIRELRAAELDLSIGLAPVDEPGLTFTPLLQEPLMLAAPTAHPVLREGSGAVDLRALAKEPFIVPPRNIGPGLYDLTLSLCQASGFAPRITQHARQMQTVIGLVSCGMGVALVPASLRQLKRPGVQYRPLLGQPANIELGILQLSQTSNPLRENFIRALQEAAQGLAQT</sequence>
<dbReference type="Proteomes" id="UP000078599">
    <property type="component" value="Unassembled WGS sequence"/>
</dbReference>
<evidence type="ECO:0000256" key="1">
    <source>
        <dbReference type="ARBA" id="ARBA00009437"/>
    </source>
</evidence>
<proteinExistence type="inferred from homology"/>
<dbReference type="EMBL" id="CTRI01000023">
    <property type="protein sequence ID" value="CQR33236.1"/>
    <property type="molecule type" value="Genomic_DNA"/>
</dbReference>
<dbReference type="InterPro" id="IPR005119">
    <property type="entry name" value="LysR_subst-bd"/>
</dbReference>
<dbReference type="Gene3D" id="1.10.10.10">
    <property type="entry name" value="Winged helix-like DNA-binding domain superfamily/Winged helix DNA-binding domain"/>
    <property type="match status" value="1"/>
</dbReference>
<name>A0ABP1Z2W4_THIA3</name>
<dbReference type="PRINTS" id="PR00039">
    <property type="entry name" value="HTHLYSR"/>
</dbReference>
<dbReference type="Pfam" id="PF03466">
    <property type="entry name" value="LysR_substrate"/>
    <property type="match status" value="1"/>
</dbReference>
<keyword evidence="7" id="KW-1185">Reference proteome</keyword>
<comment type="similarity">
    <text evidence="1">Belongs to the LysR transcriptional regulatory family.</text>
</comment>
<keyword evidence="3" id="KW-0238">DNA-binding</keyword>
<dbReference type="PANTHER" id="PTHR30346">
    <property type="entry name" value="TRANSCRIPTIONAL DUAL REGULATOR HCAR-RELATED"/>
    <property type="match status" value="1"/>
</dbReference>
<dbReference type="InterPro" id="IPR000847">
    <property type="entry name" value="LysR_HTH_N"/>
</dbReference>
<reference evidence="6 7" key="1">
    <citation type="submission" date="2015-03" db="EMBL/GenBank/DDBJ databases">
        <authorList>
            <person name="Regsiter A."/>
            <person name="william w."/>
        </authorList>
    </citation>
    <scope>NUCLEOTIDE SEQUENCE [LARGE SCALE GENOMIC DNA]</scope>
    <source>
        <strain evidence="6 7">CB1</strain>
    </source>
</reference>
<dbReference type="PROSITE" id="PS50931">
    <property type="entry name" value="HTH_LYSR"/>
    <property type="match status" value="1"/>
</dbReference>
<dbReference type="Pfam" id="PF00126">
    <property type="entry name" value="HTH_1"/>
    <property type="match status" value="1"/>
</dbReference>
<comment type="caution">
    <text evidence="6">The sequence shown here is derived from an EMBL/GenBank/DDBJ whole genome shotgun (WGS) entry which is preliminary data.</text>
</comment>
<accession>A0ABP1Z2W4</accession>
<feature type="domain" description="HTH lysR-type" evidence="5">
    <location>
        <begin position="10"/>
        <end position="67"/>
    </location>
</feature>
<dbReference type="RefSeq" id="WP_255356464.1">
    <property type="nucleotide sequence ID" value="NZ_LN831666.1"/>
</dbReference>
<evidence type="ECO:0000256" key="2">
    <source>
        <dbReference type="ARBA" id="ARBA00023015"/>
    </source>
</evidence>
<dbReference type="Gene3D" id="3.40.190.10">
    <property type="entry name" value="Periplasmic binding protein-like II"/>
    <property type="match status" value="2"/>
</dbReference>
<evidence type="ECO:0000313" key="6">
    <source>
        <dbReference type="EMBL" id="CQR33236.1"/>
    </source>
</evidence>
<dbReference type="InterPro" id="IPR036390">
    <property type="entry name" value="WH_DNA-bd_sf"/>
</dbReference>
<evidence type="ECO:0000259" key="5">
    <source>
        <dbReference type="PROSITE" id="PS50931"/>
    </source>
</evidence>
<dbReference type="CDD" id="cd08414">
    <property type="entry name" value="PBP2_LTTR_aromatics_like"/>
    <property type="match status" value="1"/>
</dbReference>
<dbReference type="PANTHER" id="PTHR30346:SF0">
    <property type="entry name" value="HCA OPERON TRANSCRIPTIONAL ACTIVATOR HCAR"/>
    <property type="match status" value="1"/>
</dbReference>
<evidence type="ECO:0000256" key="3">
    <source>
        <dbReference type="ARBA" id="ARBA00023125"/>
    </source>
</evidence>
<gene>
    <name evidence="6" type="ORF">THICB1_30077</name>
</gene>
<dbReference type="SUPFAM" id="SSF46785">
    <property type="entry name" value="Winged helix' DNA-binding domain"/>
    <property type="match status" value="1"/>
</dbReference>